<feature type="domain" description="Transcription regulator Rua1 C-terminal" evidence="1">
    <location>
        <begin position="325"/>
        <end position="425"/>
    </location>
</feature>
<proteinExistence type="predicted"/>
<dbReference type="Proteomes" id="UP000245591">
    <property type="component" value="Unassembled WGS sequence"/>
</dbReference>
<sequence length="601" mass="67381">MDQSLLKNSLYTTNNNIVQPASKQAGMVGSPSGVPVTKDANGGVEFTSNNTVLFNTDFGQASTETFGNGSFVVGGRGDNLNLGVGVNSNFMEFASMAKFGSAGGGDLGKVSEIFGIADGFGGERQGMKRKFEGIDTTFAGFPEYRNIEDVDFINSVLKNANEPTQKNHSEPFDSLFKDQQNCDLLDYKTLQSQQNFYNAGEKSIAPNFQQQQQNLSCNQNLILDPNHHNLQFAFNNQIGNPHELMLLNEYKIGNRRHSVDFPFEKSFCPNNTITQIPIIPGVTVSPKEKPRRMSVPDTATFATNDDMKLKGGVSMRPRCQKLRFSDDLYTPLWVRNTGQAKEGFCDTCSPGKWLQLKNSAYWYHKQFYHGISSVSGRPFIKPIQIYQVDNDTVEGLCHQCLKWVVIATSKRQNSVLWYRHAHKCHVYHKPKSEKSLGMYDQEKMGGLIDFGNNKNFVYNGVNGMVSSVDIGLGNENRNKRFALQQHQQNLQMFGNPADNAMVRTESVHVPQQQAFDYKLYNQNVHDIKIGAEQSDRKYSLPMAQCKSATTLQAHERSNSMSVGLEQSNFDMQGFLNTAQQTKSSGDEMLDALLYKNEPEFF</sequence>
<evidence type="ECO:0000313" key="2">
    <source>
        <dbReference type="EMBL" id="PWA01319.1"/>
    </source>
</evidence>
<protein>
    <recommendedName>
        <fullName evidence="1">Transcription regulator Rua1 C-terminal domain-containing protein</fullName>
    </recommendedName>
</protein>
<dbReference type="PANTHER" id="PTHR28125">
    <property type="entry name" value="MEIOTIC EXPRESSION UP-REGULATED PROTEIN 26"/>
    <property type="match status" value="1"/>
</dbReference>
<name>A0A2U1J8H3_SMIAN</name>
<evidence type="ECO:0000313" key="3">
    <source>
        <dbReference type="Proteomes" id="UP000245591"/>
    </source>
</evidence>
<keyword evidence="3" id="KW-1185">Reference proteome</keyword>
<dbReference type="PANTHER" id="PTHR28125:SF3">
    <property type="entry name" value="TRANSCRIPTION REGULATOR RUA1 C-TERMINAL DOMAIN-CONTAINING PROTEIN"/>
    <property type="match status" value="1"/>
</dbReference>
<dbReference type="EMBL" id="MBFU01000191">
    <property type="protein sequence ID" value="PWA01319.1"/>
    <property type="molecule type" value="Genomic_DNA"/>
</dbReference>
<evidence type="ECO:0000259" key="1">
    <source>
        <dbReference type="Pfam" id="PF14616"/>
    </source>
</evidence>
<comment type="caution">
    <text evidence="2">The sequence shown here is derived from an EMBL/GenBank/DDBJ whole genome shotgun (WGS) entry which is preliminary data.</text>
</comment>
<reference evidence="2 3" key="1">
    <citation type="journal article" date="2018" name="MBio">
        <title>Comparative Genomics Reveals the Core Gene Toolbox for the Fungus-Insect Symbiosis.</title>
        <authorList>
            <person name="Wang Y."/>
            <person name="Stata M."/>
            <person name="Wang W."/>
            <person name="Stajich J.E."/>
            <person name="White M.M."/>
            <person name="Moncalvo J.M."/>
        </authorList>
    </citation>
    <scope>NUCLEOTIDE SEQUENCE [LARGE SCALE GENOMIC DNA]</scope>
    <source>
        <strain evidence="2 3">AUS-126-30</strain>
    </source>
</reference>
<dbReference type="InterPro" id="IPR028012">
    <property type="entry name" value="Rua1_C"/>
</dbReference>
<dbReference type="AlphaFoldDB" id="A0A2U1J8H3"/>
<accession>A0A2U1J8H3</accession>
<dbReference type="Pfam" id="PF14616">
    <property type="entry name" value="Rua1_C"/>
    <property type="match status" value="1"/>
</dbReference>
<gene>
    <name evidence="2" type="ORF">BB558_002590</name>
</gene>
<organism evidence="2 3">
    <name type="scientific">Smittium angustum</name>
    <dbReference type="NCBI Taxonomy" id="133377"/>
    <lineage>
        <taxon>Eukaryota</taxon>
        <taxon>Fungi</taxon>
        <taxon>Fungi incertae sedis</taxon>
        <taxon>Zoopagomycota</taxon>
        <taxon>Kickxellomycotina</taxon>
        <taxon>Harpellomycetes</taxon>
        <taxon>Harpellales</taxon>
        <taxon>Legeriomycetaceae</taxon>
        <taxon>Smittium</taxon>
    </lineage>
</organism>